<keyword evidence="2" id="KW-1185">Reference proteome</keyword>
<dbReference type="AlphaFoldDB" id="A0A392T396"/>
<proteinExistence type="predicted"/>
<organism evidence="1 2">
    <name type="scientific">Trifolium medium</name>
    <dbReference type="NCBI Taxonomy" id="97028"/>
    <lineage>
        <taxon>Eukaryota</taxon>
        <taxon>Viridiplantae</taxon>
        <taxon>Streptophyta</taxon>
        <taxon>Embryophyta</taxon>
        <taxon>Tracheophyta</taxon>
        <taxon>Spermatophyta</taxon>
        <taxon>Magnoliopsida</taxon>
        <taxon>eudicotyledons</taxon>
        <taxon>Gunneridae</taxon>
        <taxon>Pentapetalae</taxon>
        <taxon>rosids</taxon>
        <taxon>fabids</taxon>
        <taxon>Fabales</taxon>
        <taxon>Fabaceae</taxon>
        <taxon>Papilionoideae</taxon>
        <taxon>50 kb inversion clade</taxon>
        <taxon>NPAAA clade</taxon>
        <taxon>Hologalegina</taxon>
        <taxon>IRL clade</taxon>
        <taxon>Trifolieae</taxon>
        <taxon>Trifolium</taxon>
    </lineage>
</organism>
<reference evidence="1 2" key="1">
    <citation type="journal article" date="2018" name="Front. Plant Sci.">
        <title>Red Clover (Trifolium pratense) and Zigzag Clover (T. medium) - A Picture of Genomic Similarities and Differences.</title>
        <authorList>
            <person name="Dluhosova J."/>
            <person name="Istvanek J."/>
            <person name="Nedelnik J."/>
            <person name="Repkova J."/>
        </authorList>
    </citation>
    <scope>NUCLEOTIDE SEQUENCE [LARGE SCALE GENOMIC DNA]</scope>
    <source>
        <strain evidence="2">cv. 10/8</strain>
        <tissue evidence="1">Leaf</tissue>
    </source>
</reference>
<feature type="non-terminal residue" evidence="1">
    <location>
        <position position="27"/>
    </location>
</feature>
<name>A0A392T396_9FABA</name>
<dbReference type="EMBL" id="LXQA010498227">
    <property type="protein sequence ID" value="MCI55558.1"/>
    <property type="molecule type" value="Genomic_DNA"/>
</dbReference>
<sequence length="27" mass="3295">MFRHGGALQDRRSVRFHDLDRDFDYLA</sequence>
<comment type="caution">
    <text evidence="1">The sequence shown here is derived from an EMBL/GenBank/DDBJ whole genome shotgun (WGS) entry which is preliminary data.</text>
</comment>
<dbReference type="Proteomes" id="UP000265520">
    <property type="component" value="Unassembled WGS sequence"/>
</dbReference>
<protein>
    <submittedName>
        <fullName evidence="1">Uncharacterized protein</fullName>
    </submittedName>
</protein>
<evidence type="ECO:0000313" key="1">
    <source>
        <dbReference type="EMBL" id="MCI55558.1"/>
    </source>
</evidence>
<accession>A0A392T396</accession>
<evidence type="ECO:0000313" key="2">
    <source>
        <dbReference type="Proteomes" id="UP000265520"/>
    </source>
</evidence>